<dbReference type="AlphaFoldDB" id="A0AA49GST6"/>
<organism evidence="1">
    <name type="scientific">Roseihalotalea indica</name>
    <dbReference type="NCBI Taxonomy" id="2867963"/>
    <lineage>
        <taxon>Bacteria</taxon>
        <taxon>Pseudomonadati</taxon>
        <taxon>Bacteroidota</taxon>
        <taxon>Cytophagia</taxon>
        <taxon>Cytophagales</taxon>
        <taxon>Catalimonadaceae</taxon>
        <taxon>Roseihalotalea</taxon>
    </lineage>
</organism>
<proteinExistence type="predicted"/>
<name>A0AA49GST6_9BACT</name>
<protein>
    <submittedName>
        <fullName evidence="1">Uncharacterized protein</fullName>
    </submittedName>
</protein>
<gene>
    <name evidence="1" type="ORF">K4G66_03720</name>
</gene>
<accession>A0AA49GST6</accession>
<sequence length="64" mass="7371">MRDYQLSLKAYRDNKNTMDYAVESAKNETRLEIVKTLKKYNVSLDVIVTSTGLTKQQVESLSIE</sequence>
<reference evidence="1" key="2">
    <citation type="journal article" date="2024" name="Antonie Van Leeuwenhoek">
        <title>Roseihalotalea indica gen. nov., sp. nov., a halophilic Bacteroidetes from mesopelagic Southwest Indian Ocean with higher carbohydrate metabolic potential.</title>
        <authorList>
            <person name="Chen B."/>
            <person name="Zhang M."/>
            <person name="Lin D."/>
            <person name="Ye J."/>
            <person name="Tang K."/>
        </authorList>
    </citation>
    <scope>NUCLEOTIDE SEQUENCE</scope>
    <source>
        <strain evidence="1">TK19036</strain>
    </source>
</reference>
<reference evidence="1" key="1">
    <citation type="journal article" date="2023" name="Comput. Struct. Biotechnol. J.">
        <title>Discovery of a novel marine Bacteroidetes with a rich repertoire of carbohydrate-active enzymes.</title>
        <authorList>
            <person name="Chen B."/>
            <person name="Liu G."/>
            <person name="Chen Q."/>
            <person name="Wang H."/>
            <person name="Liu L."/>
            <person name="Tang K."/>
        </authorList>
    </citation>
    <scope>NUCLEOTIDE SEQUENCE</scope>
    <source>
        <strain evidence="1">TK19036</strain>
    </source>
</reference>
<evidence type="ECO:0000313" key="1">
    <source>
        <dbReference type="EMBL" id="WKN37816.1"/>
    </source>
</evidence>
<dbReference type="EMBL" id="CP120682">
    <property type="protein sequence ID" value="WKN37816.1"/>
    <property type="molecule type" value="Genomic_DNA"/>
</dbReference>